<accession>A0A9P6NQA0</accession>
<dbReference type="AlphaFoldDB" id="A0A9P6NQA0"/>
<name>A0A9P6NQA0_9BASI</name>
<dbReference type="Proteomes" id="UP000886653">
    <property type="component" value="Unassembled WGS sequence"/>
</dbReference>
<reference evidence="2" key="1">
    <citation type="submission" date="2013-11" db="EMBL/GenBank/DDBJ databases">
        <title>Genome sequence of the fusiform rust pathogen reveals effectors for host alternation and coevolution with pine.</title>
        <authorList>
            <consortium name="DOE Joint Genome Institute"/>
            <person name="Smith K."/>
            <person name="Pendleton A."/>
            <person name="Kubisiak T."/>
            <person name="Anderson C."/>
            <person name="Salamov A."/>
            <person name="Aerts A."/>
            <person name="Riley R."/>
            <person name="Clum A."/>
            <person name="Lindquist E."/>
            <person name="Ence D."/>
            <person name="Campbell M."/>
            <person name="Kronenberg Z."/>
            <person name="Feau N."/>
            <person name="Dhillon B."/>
            <person name="Hamelin R."/>
            <person name="Burleigh J."/>
            <person name="Smith J."/>
            <person name="Yandell M."/>
            <person name="Nelson C."/>
            <person name="Grigoriev I."/>
            <person name="Davis J."/>
        </authorList>
    </citation>
    <scope>NUCLEOTIDE SEQUENCE</scope>
    <source>
        <strain evidence="2">G11</strain>
    </source>
</reference>
<protein>
    <submittedName>
        <fullName evidence="2">Uncharacterized protein</fullName>
    </submittedName>
</protein>
<gene>
    <name evidence="2" type="ORF">CROQUDRAFT_86810</name>
</gene>
<keyword evidence="3" id="KW-1185">Reference proteome</keyword>
<evidence type="ECO:0000256" key="1">
    <source>
        <dbReference type="SAM" id="MobiDB-lite"/>
    </source>
</evidence>
<sequence length="149" mass="16491">MTSLQSNRNLSGFRVPEELENHFHRLPPDSTDGLCHPSQAFGLAFNHRQPTRRLSTDHQPQARTRLHNTGSSLIRTETNRPPYSPQALSDRQITHLGPLPSLPSGPLSLSHSRFMADLVAHSLSPVEVGGNGHRVPLGLENQKVFDLTV</sequence>
<feature type="region of interest" description="Disordered" evidence="1">
    <location>
        <begin position="46"/>
        <end position="85"/>
    </location>
</feature>
<comment type="caution">
    <text evidence="2">The sequence shown here is derived from an EMBL/GenBank/DDBJ whole genome shotgun (WGS) entry which is preliminary data.</text>
</comment>
<feature type="compositionally biased region" description="Polar residues" evidence="1">
    <location>
        <begin position="57"/>
        <end position="85"/>
    </location>
</feature>
<organism evidence="2 3">
    <name type="scientific">Cronartium quercuum f. sp. fusiforme G11</name>
    <dbReference type="NCBI Taxonomy" id="708437"/>
    <lineage>
        <taxon>Eukaryota</taxon>
        <taxon>Fungi</taxon>
        <taxon>Dikarya</taxon>
        <taxon>Basidiomycota</taxon>
        <taxon>Pucciniomycotina</taxon>
        <taxon>Pucciniomycetes</taxon>
        <taxon>Pucciniales</taxon>
        <taxon>Coleosporiaceae</taxon>
        <taxon>Cronartium</taxon>
    </lineage>
</organism>
<proteinExistence type="predicted"/>
<evidence type="ECO:0000313" key="2">
    <source>
        <dbReference type="EMBL" id="KAG0151391.1"/>
    </source>
</evidence>
<dbReference type="EMBL" id="MU167213">
    <property type="protein sequence ID" value="KAG0151391.1"/>
    <property type="molecule type" value="Genomic_DNA"/>
</dbReference>
<evidence type="ECO:0000313" key="3">
    <source>
        <dbReference type="Proteomes" id="UP000886653"/>
    </source>
</evidence>